<dbReference type="CDD" id="cd06530">
    <property type="entry name" value="S26_SPase_I"/>
    <property type="match status" value="2"/>
</dbReference>
<gene>
    <name evidence="9" type="ORF">BHV66_02260</name>
</gene>
<comment type="similarity">
    <text evidence="2 7">Belongs to the peptidase S26 family.</text>
</comment>
<reference evidence="9 10" key="1">
    <citation type="journal article" date="2016" name="Nat. Biotechnol.">
        <title>Measurement of bacterial replication rates in microbial communities.</title>
        <authorList>
            <person name="Brown C.T."/>
            <person name="Olm M.R."/>
            <person name="Thomas B.C."/>
            <person name="Banfield J.F."/>
        </authorList>
    </citation>
    <scope>NUCLEOTIDE SEQUENCE [LARGE SCALE GENOMIC DNA]</scope>
    <source>
        <strain evidence="9">CAG:67_53_122</strain>
    </source>
</reference>
<feature type="transmembrane region" description="Helical" evidence="7">
    <location>
        <begin position="34"/>
        <end position="52"/>
    </location>
</feature>
<dbReference type="EC" id="3.4.21.89" evidence="3 7"/>
<feature type="domain" description="Peptidase S26" evidence="8">
    <location>
        <begin position="74"/>
        <end position="261"/>
    </location>
</feature>
<comment type="caution">
    <text evidence="9">The sequence shown here is derived from an EMBL/GenBank/DDBJ whole genome shotgun (WGS) entry which is preliminary data.</text>
</comment>
<evidence type="ECO:0000256" key="1">
    <source>
        <dbReference type="ARBA" id="ARBA00000677"/>
    </source>
</evidence>
<dbReference type="EMBL" id="MNQH01000002">
    <property type="protein sequence ID" value="OKY96173.1"/>
    <property type="molecule type" value="Genomic_DNA"/>
</dbReference>
<evidence type="ECO:0000313" key="9">
    <source>
        <dbReference type="EMBL" id="OKY96173.1"/>
    </source>
</evidence>
<evidence type="ECO:0000313" key="10">
    <source>
        <dbReference type="Proteomes" id="UP000187417"/>
    </source>
</evidence>
<dbReference type="AlphaFoldDB" id="A0A1Q6FBF3"/>
<feature type="active site" evidence="6">
    <location>
        <position position="229"/>
    </location>
</feature>
<evidence type="ECO:0000256" key="2">
    <source>
        <dbReference type="ARBA" id="ARBA00009370"/>
    </source>
</evidence>
<dbReference type="GO" id="GO:0009003">
    <property type="term" value="F:signal peptidase activity"/>
    <property type="evidence" value="ECO:0007669"/>
    <property type="project" value="UniProtKB-EC"/>
</dbReference>
<evidence type="ECO:0000256" key="3">
    <source>
        <dbReference type="ARBA" id="ARBA00013208"/>
    </source>
</evidence>
<dbReference type="STRING" id="28117.BHV66_02260"/>
<sequence length="452" mass="52983">MGKIKAFFRNKWVGFTLASILYILWFVLWTGNWWLLLGEIVIFDLYITRYFYKYVWRHNAEMCKKSKSYKAVYEWVNAIIFATVVASLVHIFFFQMYVIPSSSMEKSLLVGDYLYVSKVAYGPQMPNTPVAFPFVHHTMPFSKTKKSFSESVKWPYHRLKGLGRIERNDVVVFNFPAGDTVLLERQDVSYYDVLRQYQQTFGRQAGRERLMQEYTVITRPVDKRENYIKRCIGLPGDSIRIEETAVYVNGKPQEPVAGKQFMYLVETTSPITQYALDNLGITEWSNKGTLYYMALTDENAAELEKLDNVASVQKYIARSPNFDVFPQDRRYAWNQDNYGPIWIPQAGTAVALTADNLPLYRRIIETYEGNDLRVDEEGKIFINGEQTDTYTFRMNYYWMMGDNRHNSADSRFWGFVPEDHIVGKASFIWLSLDPEKSFPANIRWNRMFTKVK</sequence>
<dbReference type="InterPro" id="IPR019533">
    <property type="entry name" value="Peptidase_S26"/>
</dbReference>
<evidence type="ECO:0000256" key="7">
    <source>
        <dbReference type="RuleBase" id="RU362042"/>
    </source>
</evidence>
<organism evidence="9 10">
    <name type="scientific">Alistipes putredinis</name>
    <dbReference type="NCBI Taxonomy" id="28117"/>
    <lineage>
        <taxon>Bacteria</taxon>
        <taxon>Pseudomonadati</taxon>
        <taxon>Bacteroidota</taxon>
        <taxon>Bacteroidia</taxon>
        <taxon>Bacteroidales</taxon>
        <taxon>Rikenellaceae</taxon>
        <taxon>Alistipes</taxon>
    </lineage>
</organism>
<evidence type="ECO:0000259" key="8">
    <source>
        <dbReference type="Pfam" id="PF10502"/>
    </source>
</evidence>
<feature type="domain" description="Peptidase S26" evidence="8">
    <location>
        <begin position="389"/>
        <end position="429"/>
    </location>
</feature>
<dbReference type="InterPro" id="IPR036286">
    <property type="entry name" value="LexA/Signal_pep-like_sf"/>
</dbReference>
<keyword evidence="7" id="KW-0812">Transmembrane</keyword>
<dbReference type="Proteomes" id="UP000187417">
    <property type="component" value="Unassembled WGS sequence"/>
</dbReference>
<dbReference type="RefSeq" id="WP_278338994.1">
    <property type="nucleotide sequence ID" value="NZ_CAMQOD010000046.1"/>
</dbReference>
<keyword evidence="5 7" id="KW-0378">Hydrolase</keyword>
<accession>A0A1Q6FBF3</accession>
<protein>
    <recommendedName>
        <fullName evidence="4 7">Signal peptidase I</fullName>
        <ecNumber evidence="3 7">3.4.21.89</ecNumber>
    </recommendedName>
</protein>
<comment type="caution">
    <text evidence="7">Lacks conserved residue(s) required for the propagation of feature annotation.</text>
</comment>
<dbReference type="GO" id="GO:0006465">
    <property type="term" value="P:signal peptide processing"/>
    <property type="evidence" value="ECO:0007669"/>
    <property type="project" value="InterPro"/>
</dbReference>
<comment type="catalytic activity">
    <reaction evidence="1 7">
        <text>Cleavage of hydrophobic, N-terminal signal or leader sequences from secreted and periplasmic proteins.</text>
        <dbReference type="EC" id="3.4.21.89"/>
    </reaction>
</comment>
<evidence type="ECO:0000256" key="6">
    <source>
        <dbReference type="PIRSR" id="PIRSR600223-1"/>
    </source>
</evidence>
<dbReference type="GO" id="GO:0004252">
    <property type="term" value="F:serine-type endopeptidase activity"/>
    <property type="evidence" value="ECO:0007669"/>
    <property type="project" value="InterPro"/>
</dbReference>
<dbReference type="Gene3D" id="2.10.109.10">
    <property type="entry name" value="Umud Fragment, subunit A"/>
    <property type="match status" value="2"/>
</dbReference>
<proteinExistence type="inferred from homology"/>
<dbReference type="InterPro" id="IPR019758">
    <property type="entry name" value="Pept_S26A_signal_pept_1_CS"/>
</dbReference>
<evidence type="ECO:0000256" key="4">
    <source>
        <dbReference type="ARBA" id="ARBA00019232"/>
    </source>
</evidence>
<dbReference type="InterPro" id="IPR000223">
    <property type="entry name" value="Pept_S26A_signal_pept_1"/>
</dbReference>
<dbReference type="PRINTS" id="PR00727">
    <property type="entry name" value="LEADERPTASE"/>
</dbReference>
<evidence type="ECO:0000256" key="5">
    <source>
        <dbReference type="ARBA" id="ARBA00022801"/>
    </source>
</evidence>
<keyword evidence="7" id="KW-0472">Membrane</keyword>
<keyword evidence="7" id="KW-0645">Protease</keyword>
<keyword evidence="7" id="KW-1133">Transmembrane helix</keyword>
<dbReference type="Pfam" id="PF10502">
    <property type="entry name" value="Peptidase_S26"/>
    <property type="match status" value="2"/>
</dbReference>
<comment type="subcellular location">
    <subcellularLocation>
        <location evidence="7">Membrane</location>
        <topology evidence="7">Single-pass type II membrane protein</topology>
    </subcellularLocation>
</comment>
<dbReference type="SUPFAM" id="SSF51306">
    <property type="entry name" value="LexA/Signal peptidase"/>
    <property type="match status" value="1"/>
</dbReference>
<feature type="transmembrane region" description="Helical" evidence="7">
    <location>
        <begin position="12"/>
        <end position="28"/>
    </location>
</feature>
<dbReference type="PANTHER" id="PTHR43390">
    <property type="entry name" value="SIGNAL PEPTIDASE I"/>
    <property type="match status" value="1"/>
</dbReference>
<dbReference type="PROSITE" id="PS00761">
    <property type="entry name" value="SPASE_I_3"/>
    <property type="match status" value="1"/>
</dbReference>
<dbReference type="GO" id="GO:0016020">
    <property type="term" value="C:membrane"/>
    <property type="evidence" value="ECO:0007669"/>
    <property type="project" value="UniProtKB-SubCell"/>
</dbReference>
<dbReference type="PANTHER" id="PTHR43390:SF1">
    <property type="entry name" value="CHLOROPLAST PROCESSING PEPTIDASE"/>
    <property type="match status" value="1"/>
</dbReference>
<dbReference type="NCBIfam" id="TIGR02227">
    <property type="entry name" value="sigpep_I_bact"/>
    <property type="match status" value="2"/>
</dbReference>
<feature type="active site" evidence="6">
    <location>
        <position position="103"/>
    </location>
</feature>
<name>A0A1Q6FBF3_9BACT</name>
<feature type="transmembrane region" description="Helical" evidence="7">
    <location>
        <begin position="72"/>
        <end position="98"/>
    </location>
</feature>